<keyword evidence="2" id="KW-0732">Signal</keyword>
<dbReference type="InterPro" id="IPR057367">
    <property type="entry name" value="Ig_PVRIG"/>
</dbReference>
<proteinExistence type="predicted"/>
<dbReference type="PANTHER" id="PTHR39220:SF1">
    <property type="entry name" value="TRANSMEMBRANE PROTEIN PVRIG"/>
    <property type="match status" value="1"/>
</dbReference>
<feature type="signal peptide" evidence="2">
    <location>
        <begin position="1"/>
        <end position="34"/>
    </location>
</feature>
<sequence length="219" mass="23359">PLQPSRPAARERAMAGLWTLVLRWALLNFGDSVGSPELWVRVQTEATELPSFLVRCGLLGSGPISQVTISCEGLDGAKRTTLAVLHPDFGVQQWAPAHQARWETQCSVSLTVTVEESQTRSHMTNATFCCEFTVFPDGSHSACGDPLASSDQGLPGPTPASTLRADLAGILGASGVLLFGFIFITYLLPHRPRPGSLAFPPASAHSGFISVENALYDKA</sequence>
<keyword evidence="1" id="KW-0472">Membrane</keyword>
<accession>A0A8C5KWH8</accession>
<dbReference type="InterPro" id="IPR034452">
    <property type="entry name" value="TM_PVRIG"/>
</dbReference>
<feature type="transmembrane region" description="Helical" evidence="1">
    <location>
        <begin position="167"/>
        <end position="188"/>
    </location>
</feature>
<dbReference type="PANTHER" id="PTHR39220">
    <property type="entry name" value="TRANSMEMBRANE PROTEIN PVRIG"/>
    <property type="match status" value="1"/>
</dbReference>
<reference evidence="4" key="2">
    <citation type="submission" date="2025-09" db="UniProtKB">
        <authorList>
            <consortium name="Ensembl"/>
        </authorList>
    </citation>
    <scope>IDENTIFICATION</scope>
</reference>
<reference evidence="4" key="1">
    <citation type="submission" date="2025-08" db="UniProtKB">
        <authorList>
            <consortium name="Ensembl"/>
        </authorList>
    </citation>
    <scope>IDENTIFICATION</scope>
</reference>
<feature type="domain" description="Transmembrane protein PVRIG immunoglobulin-like" evidence="3">
    <location>
        <begin position="36"/>
        <end position="149"/>
    </location>
</feature>
<dbReference type="GeneTree" id="ENSGT00390000017799"/>
<organism evidence="4 5">
    <name type="scientific">Jaculus jaculus</name>
    <name type="common">Lesser Egyptian jerboa</name>
    <dbReference type="NCBI Taxonomy" id="51337"/>
    <lineage>
        <taxon>Eukaryota</taxon>
        <taxon>Metazoa</taxon>
        <taxon>Chordata</taxon>
        <taxon>Craniata</taxon>
        <taxon>Vertebrata</taxon>
        <taxon>Euteleostomi</taxon>
        <taxon>Mammalia</taxon>
        <taxon>Eutheria</taxon>
        <taxon>Euarchontoglires</taxon>
        <taxon>Glires</taxon>
        <taxon>Rodentia</taxon>
        <taxon>Myomorpha</taxon>
        <taxon>Dipodoidea</taxon>
        <taxon>Dipodidae</taxon>
        <taxon>Dipodinae</taxon>
        <taxon>Jaculus</taxon>
    </lineage>
</organism>
<keyword evidence="1" id="KW-1133">Transmembrane helix</keyword>
<dbReference type="GO" id="GO:0050860">
    <property type="term" value="P:negative regulation of T cell receptor signaling pathway"/>
    <property type="evidence" value="ECO:0007669"/>
    <property type="project" value="InterPro"/>
</dbReference>
<protein>
    <submittedName>
        <fullName evidence="4">Poliovirus receptor related immunoglobulin domain containing</fullName>
    </submittedName>
</protein>
<dbReference type="Ensembl" id="ENSJJAT00000020494.1">
    <property type="protein sequence ID" value="ENSJJAP00000014000.1"/>
    <property type="gene ID" value="ENSJJAG00000016575.1"/>
</dbReference>
<feature type="chain" id="PRO_5034774232" evidence="2">
    <location>
        <begin position="35"/>
        <end position="219"/>
    </location>
</feature>
<keyword evidence="1" id="KW-0812">Transmembrane</keyword>
<dbReference type="Pfam" id="PF25456">
    <property type="entry name" value="Ig_PVRIG"/>
    <property type="match status" value="1"/>
</dbReference>
<dbReference type="GO" id="GO:0005886">
    <property type="term" value="C:plasma membrane"/>
    <property type="evidence" value="ECO:0007669"/>
    <property type="project" value="TreeGrafter"/>
</dbReference>
<gene>
    <name evidence="4" type="primary">Pvrig</name>
</gene>
<evidence type="ECO:0000256" key="1">
    <source>
        <dbReference type="SAM" id="Phobius"/>
    </source>
</evidence>
<keyword evidence="5" id="KW-1185">Reference proteome</keyword>
<evidence type="ECO:0000259" key="3">
    <source>
        <dbReference type="Pfam" id="PF25456"/>
    </source>
</evidence>
<evidence type="ECO:0000313" key="4">
    <source>
        <dbReference type="Ensembl" id="ENSJJAP00000014000.1"/>
    </source>
</evidence>
<evidence type="ECO:0000313" key="5">
    <source>
        <dbReference type="Proteomes" id="UP000694385"/>
    </source>
</evidence>
<dbReference type="AlphaFoldDB" id="A0A8C5KWH8"/>
<evidence type="ECO:0000256" key="2">
    <source>
        <dbReference type="SAM" id="SignalP"/>
    </source>
</evidence>
<dbReference type="GO" id="GO:0038023">
    <property type="term" value="F:signaling receptor activity"/>
    <property type="evidence" value="ECO:0007669"/>
    <property type="project" value="InterPro"/>
</dbReference>
<dbReference type="Proteomes" id="UP000694385">
    <property type="component" value="Unassembled WGS sequence"/>
</dbReference>
<dbReference type="OMA" id="GTQQWAP"/>
<name>A0A8C5KWH8_JACJA</name>